<dbReference type="SUPFAM" id="SSF51735">
    <property type="entry name" value="NAD(P)-binding Rossmann-fold domains"/>
    <property type="match status" value="1"/>
</dbReference>
<keyword evidence="2" id="KW-1133">Transmembrane helix</keyword>
<keyword evidence="2" id="KW-0812">Transmembrane</keyword>
<name>A0A7Z8E343_STACP</name>
<dbReference type="PANTHER" id="PTHR12126:SF11">
    <property type="entry name" value="NADH DEHYDROGENASE [UBIQUINONE] 1 ALPHA SUBCOMPLEX SUBUNIT 9, MITOCHONDRIAL"/>
    <property type="match status" value="1"/>
</dbReference>
<proteinExistence type="predicted"/>
<feature type="region of interest" description="Disordered" evidence="1">
    <location>
        <begin position="298"/>
        <end position="320"/>
    </location>
</feature>
<evidence type="ECO:0000259" key="3">
    <source>
        <dbReference type="Pfam" id="PF13460"/>
    </source>
</evidence>
<dbReference type="PANTHER" id="PTHR12126">
    <property type="entry name" value="NADH-UBIQUINONE OXIDOREDUCTASE 39 KDA SUBUNIT-RELATED"/>
    <property type="match status" value="1"/>
</dbReference>
<comment type="caution">
    <text evidence="4">The sequence shown here is derived from an EMBL/GenBank/DDBJ whole genome shotgun (WGS) entry which is preliminary data.</text>
</comment>
<keyword evidence="2" id="KW-0472">Membrane</keyword>
<sequence length="513" mass="57535">MSKILLTGASGYIGGHLKDKLKDQHEIIAISRNTSNKQNEENVTWKSADLFDLDEITEVMEGIDTAIYLVHSMMPSAKLTQANFEDMDALLADNFARAAKKQGVKHIVFMSGLIPDDNHLSAHLRSRLECEKILGDYGIPVSTLRAGLIIGAKGSSYPILKRLVERLPAMVLPSWAYNMIAPVAIEDVIDGLAALVERSPSENESIDISGPETMNYKELIQRTAKVLDKPLPMLDLPIIPIIVSRYWVQLISSVPKEMVYPLMNSLIHDMVPHDKRIVPKLSLGNITFEDSVKRALDEEKEEKKKKAKQSSSHSKSKKEEIKDVRAITRFEIPDGYSIKDVTTEYARFINNITLHLVKGTINEHEFNMNVPFINKFILKMKKDEHDSSEEMAVYRIVGGDLAHADNGGNARFEFRRLRNTNEGIIALQEYEPTLPWVVYKLTQAKAHKTVMNIFKNRMAKLSKQKKGLGEQDMTRNIIIGVSVAVALVAGGAGAFALIKRNQMKKESMSNAEL</sequence>
<evidence type="ECO:0000256" key="2">
    <source>
        <dbReference type="SAM" id="Phobius"/>
    </source>
</evidence>
<dbReference type="CDD" id="cd05245">
    <property type="entry name" value="SDR_a2"/>
    <property type="match status" value="1"/>
</dbReference>
<dbReference type="InterPro" id="IPR036291">
    <property type="entry name" value="NAD(P)-bd_dom_sf"/>
</dbReference>
<evidence type="ECO:0000313" key="4">
    <source>
        <dbReference type="EMBL" id="TBW76877.1"/>
    </source>
</evidence>
<dbReference type="GO" id="GO:0044877">
    <property type="term" value="F:protein-containing complex binding"/>
    <property type="evidence" value="ECO:0007669"/>
    <property type="project" value="TreeGrafter"/>
</dbReference>
<gene>
    <name evidence="4" type="ORF">EQ811_08420</name>
</gene>
<feature type="domain" description="NAD(P)-binding" evidence="3">
    <location>
        <begin position="8"/>
        <end position="117"/>
    </location>
</feature>
<feature type="transmembrane region" description="Helical" evidence="2">
    <location>
        <begin position="477"/>
        <end position="498"/>
    </location>
</feature>
<protein>
    <submittedName>
        <fullName evidence="4">NAD-dependent epimerase/dehydratase family protein</fullName>
    </submittedName>
</protein>
<dbReference type="AlphaFoldDB" id="A0A7Z8E343"/>
<dbReference type="InterPro" id="IPR051207">
    <property type="entry name" value="ComplexI_NDUFA9_subunit"/>
</dbReference>
<evidence type="ECO:0000313" key="5">
    <source>
        <dbReference type="Proteomes" id="UP000291949"/>
    </source>
</evidence>
<accession>A0A7Z8E343</accession>
<dbReference type="RefSeq" id="WP_023351027.1">
    <property type="nucleotide sequence ID" value="NZ_AP014956.1"/>
</dbReference>
<reference evidence="4 5" key="1">
    <citation type="journal article" date="2019" name="Sci. Transl. Med.">
        <title>Quorum sensing between bacterial species on the skin protects against epidermal injury in atopic dermatitis.</title>
        <authorList>
            <person name="Williams M.R."/>
        </authorList>
    </citation>
    <scope>NUCLEOTIDE SEQUENCE [LARGE SCALE GENOMIC DNA]</scope>
    <source>
        <strain evidence="4 5">H8</strain>
    </source>
</reference>
<evidence type="ECO:0000256" key="1">
    <source>
        <dbReference type="SAM" id="MobiDB-lite"/>
    </source>
</evidence>
<dbReference type="Gene3D" id="3.40.50.720">
    <property type="entry name" value="NAD(P)-binding Rossmann-like Domain"/>
    <property type="match status" value="1"/>
</dbReference>
<dbReference type="Proteomes" id="UP000291949">
    <property type="component" value="Unassembled WGS sequence"/>
</dbReference>
<organism evidence="4 5">
    <name type="scientific">Staphylococcus capitis</name>
    <dbReference type="NCBI Taxonomy" id="29388"/>
    <lineage>
        <taxon>Bacteria</taxon>
        <taxon>Bacillati</taxon>
        <taxon>Bacillota</taxon>
        <taxon>Bacilli</taxon>
        <taxon>Bacillales</taxon>
        <taxon>Staphylococcaceae</taxon>
        <taxon>Staphylococcus</taxon>
    </lineage>
</organism>
<dbReference type="EMBL" id="SCHC01000002">
    <property type="protein sequence ID" value="TBW76877.1"/>
    <property type="molecule type" value="Genomic_DNA"/>
</dbReference>
<dbReference type="InterPro" id="IPR016040">
    <property type="entry name" value="NAD(P)-bd_dom"/>
</dbReference>
<dbReference type="Pfam" id="PF13460">
    <property type="entry name" value="NAD_binding_10"/>
    <property type="match status" value="1"/>
</dbReference>